<proteinExistence type="predicted"/>
<gene>
    <name evidence="2" type="ORF">BegalDRAFT_0487</name>
</gene>
<dbReference type="PROSITE" id="PS51318">
    <property type="entry name" value="TAT"/>
    <property type="match status" value="1"/>
</dbReference>
<name>I3CCR2_9GAMM</name>
<sequence>MTIQKERREFLKNLAVLGSATAVVSSTVVNAETAIPSESPARDATQATHAQGYHLTPHIEAYYKTLQF</sequence>
<evidence type="ECO:0000256" key="1">
    <source>
        <dbReference type="ARBA" id="ARBA00022729"/>
    </source>
</evidence>
<evidence type="ECO:0000313" key="2">
    <source>
        <dbReference type="EMBL" id="EIJ41405.1"/>
    </source>
</evidence>
<keyword evidence="1" id="KW-0732">Signal</keyword>
<dbReference type="InterPro" id="IPR019546">
    <property type="entry name" value="TAT_signal_bac_arc"/>
</dbReference>
<dbReference type="Proteomes" id="UP000005744">
    <property type="component" value="Unassembled WGS sequence"/>
</dbReference>
<dbReference type="PIRSF" id="PIRSF036704">
    <property type="entry name" value="UCP036704"/>
    <property type="match status" value="1"/>
</dbReference>
<evidence type="ECO:0000313" key="3">
    <source>
        <dbReference type="Proteomes" id="UP000005744"/>
    </source>
</evidence>
<evidence type="ECO:0008006" key="4">
    <source>
        <dbReference type="Google" id="ProtNLM"/>
    </source>
</evidence>
<dbReference type="InterPro" id="IPR006311">
    <property type="entry name" value="TAT_signal"/>
</dbReference>
<dbReference type="RefSeq" id="WP_002683312.1">
    <property type="nucleotide sequence ID" value="NZ_JH600070.1"/>
</dbReference>
<dbReference type="HOGENOM" id="CLU_2785531_0_0_6"/>
<organism evidence="2 3">
    <name type="scientific">Beggiatoa alba B18LD</name>
    <dbReference type="NCBI Taxonomy" id="395493"/>
    <lineage>
        <taxon>Bacteria</taxon>
        <taxon>Pseudomonadati</taxon>
        <taxon>Pseudomonadota</taxon>
        <taxon>Gammaproteobacteria</taxon>
        <taxon>Thiotrichales</taxon>
        <taxon>Thiotrichaceae</taxon>
        <taxon>Beggiatoa</taxon>
    </lineage>
</organism>
<protein>
    <recommendedName>
        <fullName evidence="4">Formate dehydrogenase region TAT target</fullName>
    </recommendedName>
</protein>
<accession>I3CCR2</accession>
<dbReference type="InterPro" id="IPR014177">
    <property type="entry name" value="Formate_DH_TAT-contain"/>
</dbReference>
<dbReference type="EMBL" id="JH600070">
    <property type="protein sequence ID" value="EIJ41405.1"/>
    <property type="molecule type" value="Genomic_DNA"/>
</dbReference>
<dbReference type="STRING" id="395493.BegalDRAFT_0487"/>
<reference evidence="2 3" key="1">
    <citation type="submission" date="2011-11" db="EMBL/GenBank/DDBJ databases">
        <title>Improved High-Quality Draft sequence of Beggiatoa alba B18lD.</title>
        <authorList>
            <consortium name="US DOE Joint Genome Institute"/>
            <person name="Lucas S."/>
            <person name="Han J."/>
            <person name="Lapidus A."/>
            <person name="Cheng J.-F."/>
            <person name="Goodwin L."/>
            <person name="Pitluck S."/>
            <person name="Peters L."/>
            <person name="Mikhailova N."/>
            <person name="Held B."/>
            <person name="Detter J.C."/>
            <person name="Han C."/>
            <person name="Tapia R."/>
            <person name="Land M."/>
            <person name="Hauser L."/>
            <person name="Kyrpides N."/>
            <person name="Ivanova N."/>
            <person name="Pagani I."/>
            <person name="Samuel K."/>
            <person name="Teske A."/>
            <person name="Mueller J."/>
            <person name="Woyke T."/>
        </authorList>
    </citation>
    <scope>NUCLEOTIDE SEQUENCE [LARGE SCALE GENOMIC DNA]</scope>
    <source>
        <strain evidence="2 3">B18LD</strain>
    </source>
</reference>
<dbReference type="NCBIfam" id="TIGR01409">
    <property type="entry name" value="TAT_signal_seq"/>
    <property type="match status" value="1"/>
</dbReference>
<keyword evidence="3" id="KW-1185">Reference proteome</keyword>
<dbReference type="AlphaFoldDB" id="I3CCR2"/>